<feature type="domain" description="Beta-ketoacyl-[acyl-carrier-protein] synthase III N-terminal" evidence="11">
    <location>
        <begin position="117"/>
        <end position="197"/>
    </location>
</feature>
<dbReference type="EC" id="2.3.1.180" evidence="9"/>
<proteinExistence type="inferred from homology"/>
<feature type="region of interest" description="ACP-binding" evidence="9">
    <location>
        <begin position="252"/>
        <end position="256"/>
    </location>
</feature>
<gene>
    <name evidence="9" type="primary">fabH</name>
    <name evidence="12" type="ORF">ACFQ34_26790</name>
</gene>
<dbReference type="GO" id="GO:0033818">
    <property type="term" value="F:beta-ketoacyl-acyl-carrier-protein synthase III activity"/>
    <property type="evidence" value="ECO:0007669"/>
    <property type="project" value="UniProtKB-EC"/>
</dbReference>
<feature type="active site" evidence="9">
    <location>
        <position position="285"/>
    </location>
</feature>
<accession>A0ABW3VPA2</accession>
<comment type="catalytic activity">
    <reaction evidence="9">
        <text>malonyl-[ACP] + acetyl-CoA + H(+) = 3-oxobutanoyl-[ACP] + CO2 + CoA</text>
        <dbReference type="Rhea" id="RHEA:12080"/>
        <dbReference type="Rhea" id="RHEA-COMP:9623"/>
        <dbReference type="Rhea" id="RHEA-COMP:9625"/>
        <dbReference type="ChEBI" id="CHEBI:15378"/>
        <dbReference type="ChEBI" id="CHEBI:16526"/>
        <dbReference type="ChEBI" id="CHEBI:57287"/>
        <dbReference type="ChEBI" id="CHEBI:57288"/>
        <dbReference type="ChEBI" id="CHEBI:78449"/>
        <dbReference type="ChEBI" id="CHEBI:78450"/>
        <dbReference type="EC" id="2.3.1.180"/>
    </reaction>
</comment>
<evidence type="ECO:0000256" key="2">
    <source>
        <dbReference type="ARBA" id="ARBA00022490"/>
    </source>
</evidence>
<keyword evidence="4 9" id="KW-0808">Transferase</keyword>
<feature type="active site" evidence="9">
    <location>
        <position position="251"/>
    </location>
</feature>
<keyword evidence="6 9" id="KW-0443">Lipid metabolism</keyword>
<evidence type="ECO:0000256" key="3">
    <source>
        <dbReference type="ARBA" id="ARBA00022516"/>
    </source>
</evidence>
<dbReference type="SUPFAM" id="SSF53901">
    <property type="entry name" value="Thiolase-like"/>
    <property type="match status" value="1"/>
</dbReference>
<evidence type="ECO:0000259" key="10">
    <source>
        <dbReference type="Pfam" id="PF08541"/>
    </source>
</evidence>
<evidence type="ECO:0000256" key="7">
    <source>
        <dbReference type="ARBA" id="ARBA00023160"/>
    </source>
</evidence>
<comment type="similarity">
    <text evidence="1 9">Belongs to the thiolase-like superfamily. FabH family.</text>
</comment>
<dbReference type="NCBIfam" id="NF006829">
    <property type="entry name" value="PRK09352.1"/>
    <property type="match status" value="1"/>
</dbReference>
<dbReference type="RefSeq" id="WP_013674291.1">
    <property type="nucleotide sequence ID" value="NZ_BAABKS010000042.1"/>
</dbReference>
<comment type="function">
    <text evidence="9">Catalyzes the condensation reaction of fatty acid synthesis by the addition to an acyl acceptor of two carbons from malonyl-ACP. Catalyzes the first condensation reaction which initiates fatty acid synthesis and may therefore play a role in governing the total rate of fatty acid production. Possesses both acetoacetyl-ACP synthase and acetyl transacylase activities. Its substrate specificity determines the biosynthesis of branched-chain and/or straight-chain of fatty acids.</text>
</comment>
<keyword evidence="2 9" id="KW-0963">Cytoplasm</keyword>
<keyword evidence="9" id="KW-0511">Multifunctional enzyme</keyword>
<feature type="domain" description="Beta-ketoacyl-[acyl-carrier-protein] synthase III C-terminal" evidence="10">
    <location>
        <begin position="237"/>
        <end position="326"/>
    </location>
</feature>
<dbReference type="Gene3D" id="3.40.47.10">
    <property type="match status" value="2"/>
</dbReference>
<evidence type="ECO:0000259" key="11">
    <source>
        <dbReference type="Pfam" id="PF08545"/>
    </source>
</evidence>
<evidence type="ECO:0000256" key="9">
    <source>
        <dbReference type="HAMAP-Rule" id="MF_01815"/>
    </source>
</evidence>
<dbReference type="HAMAP" id="MF_01815">
    <property type="entry name" value="FabH"/>
    <property type="match status" value="1"/>
</dbReference>
<feature type="active site" evidence="9">
    <location>
        <position position="123"/>
    </location>
</feature>
<evidence type="ECO:0000256" key="4">
    <source>
        <dbReference type="ARBA" id="ARBA00022679"/>
    </source>
</evidence>
<keyword evidence="13" id="KW-1185">Reference proteome</keyword>
<dbReference type="NCBIfam" id="TIGR00747">
    <property type="entry name" value="fabH"/>
    <property type="match status" value="1"/>
</dbReference>
<comment type="domain">
    <text evidence="9">The last Arg residue of the ACP-binding site is essential for the weak association between ACP/AcpP and FabH.</text>
</comment>
<organism evidence="12 13">
    <name type="scientific">Pseudonocardia benzenivorans</name>
    <dbReference type="NCBI Taxonomy" id="228005"/>
    <lineage>
        <taxon>Bacteria</taxon>
        <taxon>Bacillati</taxon>
        <taxon>Actinomycetota</taxon>
        <taxon>Actinomycetes</taxon>
        <taxon>Pseudonocardiales</taxon>
        <taxon>Pseudonocardiaceae</taxon>
        <taxon>Pseudonocardia</taxon>
    </lineage>
</organism>
<evidence type="ECO:0000313" key="13">
    <source>
        <dbReference type="Proteomes" id="UP001597182"/>
    </source>
</evidence>
<keyword evidence="5 9" id="KW-0276">Fatty acid metabolism</keyword>
<dbReference type="Pfam" id="PF08545">
    <property type="entry name" value="ACP_syn_III"/>
    <property type="match status" value="1"/>
</dbReference>
<dbReference type="Proteomes" id="UP001597182">
    <property type="component" value="Unassembled WGS sequence"/>
</dbReference>
<dbReference type="PANTHER" id="PTHR34069:SF2">
    <property type="entry name" value="BETA-KETOACYL-[ACYL-CARRIER-PROTEIN] SYNTHASE III"/>
    <property type="match status" value="1"/>
</dbReference>
<name>A0ABW3VPA2_9PSEU</name>
<dbReference type="Pfam" id="PF08541">
    <property type="entry name" value="ACP_syn_III_C"/>
    <property type="match status" value="1"/>
</dbReference>
<dbReference type="PANTHER" id="PTHR34069">
    <property type="entry name" value="3-OXOACYL-[ACYL-CARRIER-PROTEIN] SYNTHASE 3"/>
    <property type="match status" value="1"/>
</dbReference>
<dbReference type="EMBL" id="JBHTMB010000248">
    <property type="protein sequence ID" value="MFD1236912.1"/>
    <property type="molecule type" value="Genomic_DNA"/>
</dbReference>
<keyword evidence="3 9" id="KW-0444">Lipid biosynthesis</keyword>
<dbReference type="InterPro" id="IPR013751">
    <property type="entry name" value="ACP_syn_III_N"/>
</dbReference>
<evidence type="ECO:0000256" key="1">
    <source>
        <dbReference type="ARBA" id="ARBA00008642"/>
    </source>
</evidence>
<keyword evidence="7 9" id="KW-0275">Fatty acid biosynthesis</keyword>
<reference evidence="13" key="1">
    <citation type="journal article" date="2019" name="Int. J. Syst. Evol. Microbiol.">
        <title>The Global Catalogue of Microorganisms (GCM) 10K type strain sequencing project: providing services to taxonomists for standard genome sequencing and annotation.</title>
        <authorList>
            <consortium name="The Broad Institute Genomics Platform"/>
            <consortium name="The Broad Institute Genome Sequencing Center for Infectious Disease"/>
            <person name="Wu L."/>
            <person name="Ma J."/>
        </authorList>
    </citation>
    <scope>NUCLEOTIDE SEQUENCE [LARGE SCALE GENOMIC DNA]</scope>
    <source>
        <strain evidence="13">CCUG 49018</strain>
    </source>
</reference>
<dbReference type="CDD" id="cd00830">
    <property type="entry name" value="KAS_III"/>
    <property type="match status" value="1"/>
</dbReference>
<comment type="subcellular location">
    <subcellularLocation>
        <location evidence="9">Cytoplasm</location>
    </subcellularLocation>
</comment>
<evidence type="ECO:0000256" key="5">
    <source>
        <dbReference type="ARBA" id="ARBA00022832"/>
    </source>
</evidence>
<comment type="pathway">
    <text evidence="9">Lipid metabolism; fatty acid biosynthesis.</text>
</comment>
<protein>
    <recommendedName>
        <fullName evidence="9">Beta-ketoacyl-[acyl-carrier-protein] synthase III</fullName>
        <shortName evidence="9">Beta-ketoacyl-ACP synthase III</shortName>
        <shortName evidence="9">KAS III</shortName>
        <ecNumber evidence="9">2.3.1.180</ecNumber>
    </recommendedName>
    <alternativeName>
        <fullName evidence="9">3-oxoacyl-[acyl-carrier-protein] synthase 3</fullName>
    </alternativeName>
    <alternativeName>
        <fullName evidence="9">3-oxoacyl-[acyl-carrier-protein] synthase III</fullName>
    </alternativeName>
</protein>
<comment type="caution">
    <text evidence="12">The sequence shown here is derived from an EMBL/GenBank/DDBJ whole genome shotgun (WGS) entry which is preliminary data.</text>
</comment>
<dbReference type="InterPro" id="IPR016039">
    <property type="entry name" value="Thiolase-like"/>
</dbReference>
<dbReference type="InterPro" id="IPR004655">
    <property type="entry name" value="FabH"/>
</dbReference>
<comment type="subunit">
    <text evidence="9">Homodimer.</text>
</comment>
<evidence type="ECO:0000256" key="6">
    <source>
        <dbReference type="ARBA" id="ARBA00023098"/>
    </source>
</evidence>
<evidence type="ECO:0000313" key="12">
    <source>
        <dbReference type="EMBL" id="MFD1236912.1"/>
    </source>
</evidence>
<sequence length="329" mass="34242">MSARLTLPAAVPGARILGVGSYQPEKILTNDDLAKRVDTNDQWIRERVGIVERRVAAEDELLVDMAAEAGRSAVKDAGLTPADVDTVIVATCTMRYPIPNAAAQTAEKIGVSAPGAFDLNAACAGFSYGMGAGADLIRAGSARTVLVIGAEKLTDWLDWDDRSTCIIFADGAGAAVLGPAPDAESVGVGPVAWGSAGDLSSMIEIREHNQALAQEGQSVFRWATTKIAPVALRAVELAGLTPADIDVLIPHQANLRIVESVAKRLRAKGAREDMVVADDIIHSGNTSSASIPLALDHMRADGRVRSGDVALLVGFGAGLSYAAQVVVCP</sequence>
<evidence type="ECO:0000256" key="8">
    <source>
        <dbReference type="ARBA" id="ARBA00023315"/>
    </source>
</evidence>
<dbReference type="InterPro" id="IPR013747">
    <property type="entry name" value="ACP_syn_III_C"/>
</dbReference>
<keyword evidence="8 9" id="KW-0012">Acyltransferase</keyword>